<dbReference type="AlphaFoldDB" id="A0A6J5TZ58"/>
<gene>
    <name evidence="1" type="ORF">CURHAP_LOCUS12076</name>
    <name evidence="2" type="ORF">ORAREDHAP_LOCUS11737</name>
</gene>
<evidence type="ECO:0000313" key="1">
    <source>
        <dbReference type="EMBL" id="CAB4268484.1"/>
    </source>
</evidence>
<dbReference type="EMBL" id="CAEKKB010000002">
    <property type="protein sequence ID" value="CAB4298875.1"/>
    <property type="molecule type" value="Genomic_DNA"/>
</dbReference>
<proteinExistence type="predicted"/>
<evidence type="ECO:0000313" key="2">
    <source>
        <dbReference type="EMBL" id="CAB4298875.1"/>
    </source>
</evidence>
<dbReference type="Proteomes" id="UP000507245">
    <property type="component" value="Unassembled WGS sequence"/>
</dbReference>
<dbReference type="Proteomes" id="UP000507222">
    <property type="component" value="Unassembled WGS sequence"/>
</dbReference>
<sequence length="65" mass="7653">MNPYEDKIFCSYCYEFSGNDPQALLKHMIENHKYAPEVQGQKAADNTKRCTLFVQQWLPAFQDLH</sequence>
<dbReference type="OrthoDB" id="10435469at2759"/>
<organism evidence="1 3">
    <name type="scientific">Prunus armeniaca</name>
    <name type="common">Apricot</name>
    <name type="synonym">Armeniaca vulgaris</name>
    <dbReference type="NCBI Taxonomy" id="36596"/>
    <lineage>
        <taxon>Eukaryota</taxon>
        <taxon>Viridiplantae</taxon>
        <taxon>Streptophyta</taxon>
        <taxon>Embryophyta</taxon>
        <taxon>Tracheophyta</taxon>
        <taxon>Spermatophyta</taxon>
        <taxon>Magnoliopsida</taxon>
        <taxon>eudicotyledons</taxon>
        <taxon>Gunneridae</taxon>
        <taxon>Pentapetalae</taxon>
        <taxon>rosids</taxon>
        <taxon>fabids</taxon>
        <taxon>Rosales</taxon>
        <taxon>Rosaceae</taxon>
        <taxon>Amygdaloideae</taxon>
        <taxon>Amygdaleae</taxon>
        <taxon>Prunus</taxon>
    </lineage>
</organism>
<accession>A0A6J5TZ58</accession>
<reference evidence="4" key="1">
    <citation type="journal article" date="2020" name="Genome Biol.">
        <title>Gamete binning: chromosome-level and haplotype-resolved genome assembly enabled by high-throughput single-cell sequencing of gamete genomes.</title>
        <authorList>
            <person name="Campoy J.A."/>
            <person name="Sun H."/>
            <person name="Goel M."/>
            <person name="Jiao W.-B."/>
            <person name="Folz-Donahue K."/>
            <person name="Wang N."/>
            <person name="Rubio M."/>
            <person name="Liu C."/>
            <person name="Kukat C."/>
            <person name="Ruiz D."/>
            <person name="Huettel B."/>
            <person name="Schneeberger K."/>
        </authorList>
    </citation>
    <scope>NUCLEOTIDE SEQUENCE [LARGE SCALE GENOMIC DNA]</scope>
    <source>
        <strain evidence="4">cv. Rojo Pasion</strain>
    </source>
</reference>
<dbReference type="EMBL" id="CAEKDK010000002">
    <property type="protein sequence ID" value="CAB4268484.1"/>
    <property type="molecule type" value="Genomic_DNA"/>
</dbReference>
<evidence type="ECO:0000313" key="4">
    <source>
        <dbReference type="Proteomes" id="UP000507245"/>
    </source>
</evidence>
<reference evidence="1 3" key="2">
    <citation type="submission" date="2020-05" db="EMBL/GenBank/DDBJ databases">
        <authorList>
            <person name="Campoy J."/>
            <person name="Schneeberger K."/>
            <person name="Spophaly S."/>
        </authorList>
    </citation>
    <scope>NUCLEOTIDE SEQUENCE [LARGE SCALE GENOMIC DNA]</scope>
    <source>
        <strain evidence="1">PruArmRojPasFocal</strain>
    </source>
</reference>
<evidence type="ECO:0000313" key="3">
    <source>
        <dbReference type="Proteomes" id="UP000507222"/>
    </source>
</evidence>
<keyword evidence="4" id="KW-1185">Reference proteome</keyword>
<protein>
    <submittedName>
        <fullName evidence="1">Uncharacterized protein</fullName>
    </submittedName>
</protein>
<name>A0A6J5TZ58_PRUAR</name>